<comment type="caution">
    <text evidence="1">The sequence shown here is derived from an EMBL/GenBank/DDBJ whole genome shotgun (WGS) entry which is preliminary data.</text>
</comment>
<organism evidence="1 2">
    <name type="scientific">Hymenobacter ginkgonis</name>
    <dbReference type="NCBI Taxonomy" id="2682976"/>
    <lineage>
        <taxon>Bacteria</taxon>
        <taxon>Pseudomonadati</taxon>
        <taxon>Bacteroidota</taxon>
        <taxon>Cytophagia</taxon>
        <taxon>Cytophagales</taxon>
        <taxon>Hymenobacteraceae</taxon>
        <taxon>Hymenobacter</taxon>
    </lineage>
</organism>
<protein>
    <recommendedName>
        <fullName evidence="3">DAC domain-containing protein</fullName>
    </recommendedName>
</protein>
<dbReference type="RefSeq" id="WP_157566526.1">
    <property type="nucleotide sequence ID" value="NZ_WQKZ01000003.1"/>
</dbReference>
<evidence type="ECO:0000313" key="2">
    <source>
        <dbReference type="Proteomes" id="UP000441336"/>
    </source>
</evidence>
<reference evidence="1 2" key="1">
    <citation type="submission" date="2019-12" db="EMBL/GenBank/DDBJ databases">
        <title>Hymenobacter sp. HMF4947 Genome sequencing and assembly.</title>
        <authorList>
            <person name="Kang H."/>
            <person name="Cha I."/>
            <person name="Kim H."/>
            <person name="Joh K."/>
        </authorList>
    </citation>
    <scope>NUCLEOTIDE SEQUENCE [LARGE SCALE GENOMIC DNA]</scope>
    <source>
        <strain evidence="1 2">HMF4947</strain>
    </source>
</reference>
<dbReference type="AlphaFoldDB" id="A0A7K1TGE3"/>
<evidence type="ECO:0000313" key="1">
    <source>
        <dbReference type="EMBL" id="MVN77468.1"/>
    </source>
</evidence>
<keyword evidence="2" id="KW-1185">Reference proteome</keyword>
<gene>
    <name evidence="1" type="ORF">GO988_14120</name>
</gene>
<accession>A0A7K1TGE3</accession>
<evidence type="ECO:0008006" key="3">
    <source>
        <dbReference type="Google" id="ProtNLM"/>
    </source>
</evidence>
<name>A0A7K1TGE3_9BACT</name>
<dbReference type="SUPFAM" id="SSF143597">
    <property type="entry name" value="YojJ-like"/>
    <property type="match status" value="1"/>
</dbReference>
<dbReference type="InterPro" id="IPR036888">
    <property type="entry name" value="DNA_integrity_DisA_N_sf"/>
</dbReference>
<dbReference type="EMBL" id="WQKZ01000003">
    <property type="protein sequence ID" value="MVN77468.1"/>
    <property type="molecule type" value="Genomic_DNA"/>
</dbReference>
<proteinExistence type="predicted"/>
<sequence length="238" mass="25792">MGDYGGRAFPIGWLGGFEEVDPRETPPTLGDVNIELARHLGSYSLHRCLARVRAQGHGGMLVLVPSTDALRLVGPAAVLRPKYGVLHNDFGARYRALLTRLLARSTALDLSSWAAYRLATDGELQQLHTEMEQFADLLADLMAVDGALALDKQFGLLGFGVEIAAPAPPTPYVYRALDAEGTQLQAEAADSGGTRHRAAYRLCQAEAGCQAIVVSQDGGIRLVRQRAEQVIFWNQLIL</sequence>
<dbReference type="Proteomes" id="UP000441336">
    <property type="component" value="Unassembled WGS sequence"/>
</dbReference>